<accession>A0A2I0UZZ0</accession>
<name>A0A2I0UZZ0_9BACI</name>
<dbReference type="RefSeq" id="WP_036116920.1">
    <property type="nucleotide sequence ID" value="NZ_JAZBNI010000002.1"/>
</dbReference>
<reference evidence="1 2" key="1">
    <citation type="submission" date="2017-10" db="EMBL/GenBank/DDBJ databases">
        <title>Draft genome of Lysinibacillus fusiformis strain Juneja, a laboratory-derived pathogen of Drosophila melanogaster.</title>
        <authorList>
            <person name="Smith B.R."/>
            <person name="Unckless R.L."/>
        </authorList>
    </citation>
    <scope>NUCLEOTIDE SEQUENCE [LARGE SCALE GENOMIC DNA]</scope>
    <source>
        <strain evidence="1 2">Juneja</strain>
    </source>
</reference>
<dbReference type="EMBL" id="PDFK01000003">
    <property type="protein sequence ID" value="PKU51647.1"/>
    <property type="molecule type" value="Genomic_DNA"/>
</dbReference>
<organism evidence="1 2">
    <name type="scientific">Lysinibacillus fusiformis</name>
    <dbReference type="NCBI Taxonomy" id="28031"/>
    <lineage>
        <taxon>Bacteria</taxon>
        <taxon>Bacillati</taxon>
        <taxon>Bacillota</taxon>
        <taxon>Bacilli</taxon>
        <taxon>Bacillales</taxon>
        <taxon>Bacillaceae</taxon>
        <taxon>Lysinibacillus</taxon>
    </lineage>
</organism>
<dbReference type="Pfam" id="PF14078">
    <property type="entry name" value="DUF4259"/>
    <property type="match status" value="1"/>
</dbReference>
<evidence type="ECO:0000313" key="1">
    <source>
        <dbReference type="EMBL" id="PKU51647.1"/>
    </source>
</evidence>
<dbReference type="Proteomes" id="UP000234956">
    <property type="component" value="Unassembled WGS sequence"/>
</dbReference>
<sequence>MGAWGYKALESDEGLDVVGFLQDFMKHHKESSQITLWSIVQMMKNKGFFGDNFEDIDFFYDISAMALAELYCQYLDTGQIYGYESKNVQVHWTANEDSLTFILQYLKDIQDEKPDQHGGREMTELWRESESWLEWQSNLAYLIQRIEQEISCLQQ</sequence>
<dbReference type="AlphaFoldDB" id="A0A2I0UZZ0"/>
<comment type="caution">
    <text evidence="1">The sequence shown here is derived from an EMBL/GenBank/DDBJ whole genome shotgun (WGS) entry which is preliminary data.</text>
</comment>
<protein>
    <submittedName>
        <fullName evidence="1">DUF4259 domain-containing protein</fullName>
    </submittedName>
</protein>
<gene>
    <name evidence="1" type="ORF">CRI88_13215</name>
</gene>
<evidence type="ECO:0000313" key="2">
    <source>
        <dbReference type="Proteomes" id="UP000234956"/>
    </source>
</evidence>
<dbReference type="InterPro" id="IPR025355">
    <property type="entry name" value="DUF4259"/>
</dbReference>
<proteinExistence type="predicted"/>